<protein>
    <recommendedName>
        <fullName evidence="6">SnoaL-like domain-containing protein</fullName>
    </recommendedName>
</protein>
<evidence type="ECO:0000256" key="1">
    <source>
        <dbReference type="SAM" id="MobiDB-lite"/>
    </source>
</evidence>
<evidence type="ECO:0000256" key="2">
    <source>
        <dbReference type="SAM" id="Phobius"/>
    </source>
</evidence>
<organism evidence="4 5">
    <name type="scientific">Prorocentrum cordatum</name>
    <dbReference type="NCBI Taxonomy" id="2364126"/>
    <lineage>
        <taxon>Eukaryota</taxon>
        <taxon>Sar</taxon>
        <taxon>Alveolata</taxon>
        <taxon>Dinophyceae</taxon>
        <taxon>Prorocentrales</taxon>
        <taxon>Prorocentraceae</taxon>
        <taxon>Prorocentrum</taxon>
    </lineage>
</organism>
<keyword evidence="2" id="KW-0472">Membrane</keyword>
<dbReference type="SUPFAM" id="SSF54427">
    <property type="entry name" value="NTF2-like"/>
    <property type="match status" value="1"/>
</dbReference>
<dbReference type="Proteomes" id="UP001189429">
    <property type="component" value="Unassembled WGS sequence"/>
</dbReference>
<proteinExistence type="predicted"/>
<feature type="region of interest" description="Disordered" evidence="1">
    <location>
        <begin position="181"/>
        <end position="207"/>
    </location>
</feature>
<sequence>MGSCAYLLALIAHKITLAVTTPRLHTDHQVLADQLLYACAWRENFNKCKILEEAYAEDASLRIAFGPKGGEETERQKLLDCGEVSRHDGQIRGRDAIIRFWETCVQLESWGAYQDAAWSRIAVDDDTVLVKGKVNFAHTFGETMELWRHSGDRWQLESTVLTVQEGHADAAGMGLREELCAQGQGEAAEPEAAQASAPPAATADAPTEAPPIADAVMLSGGGAGLDELGDSPTLPLSVTTQSMQEESSSSAASSVYFVIVALVVGVGASYMVHRARRRRSAQIAGFESMLG</sequence>
<keyword evidence="2" id="KW-0812">Transmembrane</keyword>
<accession>A0ABN9PGQ5</accession>
<evidence type="ECO:0000256" key="3">
    <source>
        <dbReference type="SAM" id="SignalP"/>
    </source>
</evidence>
<name>A0ABN9PGQ5_9DINO</name>
<keyword evidence="3" id="KW-0732">Signal</keyword>
<keyword evidence="2" id="KW-1133">Transmembrane helix</keyword>
<gene>
    <name evidence="4" type="ORF">PCOR1329_LOCUS1922</name>
</gene>
<evidence type="ECO:0000313" key="5">
    <source>
        <dbReference type="Proteomes" id="UP001189429"/>
    </source>
</evidence>
<feature type="chain" id="PRO_5047514425" description="SnoaL-like domain-containing protein" evidence="3">
    <location>
        <begin position="19"/>
        <end position="291"/>
    </location>
</feature>
<feature type="signal peptide" evidence="3">
    <location>
        <begin position="1"/>
        <end position="18"/>
    </location>
</feature>
<keyword evidence="5" id="KW-1185">Reference proteome</keyword>
<dbReference type="InterPro" id="IPR032710">
    <property type="entry name" value="NTF2-like_dom_sf"/>
</dbReference>
<feature type="transmembrane region" description="Helical" evidence="2">
    <location>
        <begin position="254"/>
        <end position="272"/>
    </location>
</feature>
<dbReference type="EMBL" id="CAUYUJ010000469">
    <property type="protein sequence ID" value="CAK0790710.1"/>
    <property type="molecule type" value="Genomic_DNA"/>
</dbReference>
<evidence type="ECO:0008006" key="6">
    <source>
        <dbReference type="Google" id="ProtNLM"/>
    </source>
</evidence>
<reference evidence="4" key="1">
    <citation type="submission" date="2023-10" db="EMBL/GenBank/DDBJ databases">
        <authorList>
            <person name="Chen Y."/>
            <person name="Shah S."/>
            <person name="Dougan E. K."/>
            <person name="Thang M."/>
            <person name="Chan C."/>
        </authorList>
    </citation>
    <scope>NUCLEOTIDE SEQUENCE [LARGE SCALE GENOMIC DNA]</scope>
</reference>
<evidence type="ECO:0000313" key="4">
    <source>
        <dbReference type="EMBL" id="CAK0790710.1"/>
    </source>
</evidence>
<comment type="caution">
    <text evidence="4">The sequence shown here is derived from an EMBL/GenBank/DDBJ whole genome shotgun (WGS) entry which is preliminary data.</text>
</comment>